<dbReference type="Proteomes" id="UP000524246">
    <property type="component" value="Unassembled WGS sequence"/>
</dbReference>
<evidence type="ECO:0000256" key="6">
    <source>
        <dbReference type="SAM" id="Phobius"/>
    </source>
</evidence>
<proteinExistence type="predicted"/>
<feature type="transmembrane region" description="Helical" evidence="6">
    <location>
        <begin position="92"/>
        <end position="114"/>
    </location>
</feature>
<feature type="transmembrane region" description="Helical" evidence="6">
    <location>
        <begin position="254"/>
        <end position="271"/>
    </location>
</feature>
<dbReference type="PANTHER" id="PTHR30250">
    <property type="entry name" value="PST FAMILY PREDICTED COLANIC ACID TRANSPORTER"/>
    <property type="match status" value="1"/>
</dbReference>
<feature type="transmembrane region" description="Helical" evidence="6">
    <location>
        <begin position="277"/>
        <end position="295"/>
    </location>
</feature>
<reference evidence="7 8" key="1">
    <citation type="journal article" date="2020" name="Biotechnol. Biofuels">
        <title>New insights from the biogas microbiome by comprehensive genome-resolved metagenomics of nearly 1600 species originating from multiple anaerobic digesters.</title>
        <authorList>
            <person name="Campanaro S."/>
            <person name="Treu L."/>
            <person name="Rodriguez-R L.M."/>
            <person name="Kovalovszki A."/>
            <person name="Ziels R.M."/>
            <person name="Maus I."/>
            <person name="Zhu X."/>
            <person name="Kougias P.G."/>
            <person name="Basile A."/>
            <person name="Luo G."/>
            <person name="Schluter A."/>
            <person name="Konstantinidis K.T."/>
            <person name="Angelidaki I."/>
        </authorList>
    </citation>
    <scope>NUCLEOTIDE SEQUENCE [LARGE SCALE GENOMIC DNA]</scope>
    <source>
        <strain evidence="7">AS27yjCOA_65</strain>
    </source>
</reference>
<feature type="transmembrane region" description="Helical" evidence="6">
    <location>
        <begin position="53"/>
        <end position="72"/>
    </location>
</feature>
<comment type="caution">
    <text evidence="7">The sequence shown here is derived from an EMBL/GenBank/DDBJ whole genome shotgun (WGS) entry which is preliminary data.</text>
</comment>
<dbReference type="Pfam" id="PF13440">
    <property type="entry name" value="Polysacc_synt_3"/>
    <property type="match status" value="1"/>
</dbReference>
<feature type="transmembrane region" description="Helical" evidence="6">
    <location>
        <begin position="135"/>
        <end position="155"/>
    </location>
</feature>
<evidence type="ECO:0000313" key="8">
    <source>
        <dbReference type="Proteomes" id="UP000524246"/>
    </source>
</evidence>
<evidence type="ECO:0000256" key="4">
    <source>
        <dbReference type="ARBA" id="ARBA00022989"/>
    </source>
</evidence>
<keyword evidence="2" id="KW-1003">Cell membrane</keyword>
<protein>
    <submittedName>
        <fullName evidence="7">Oligosaccharide flippase family protein</fullName>
    </submittedName>
</protein>
<evidence type="ECO:0000256" key="5">
    <source>
        <dbReference type="ARBA" id="ARBA00023136"/>
    </source>
</evidence>
<dbReference type="GO" id="GO:0005886">
    <property type="term" value="C:plasma membrane"/>
    <property type="evidence" value="ECO:0007669"/>
    <property type="project" value="UniProtKB-SubCell"/>
</dbReference>
<keyword evidence="5 6" id="KW-0472">Membrane</keyword>
<gene>
    <name evidence="7" type="ORF">GYA55_11795</name>
</gene>
<evidence type="ECO:0000256" key="2">
    <source>
        <dbReference type="ARBA" id="ARBA00022475"/>
    </source>
</evidence>
<evidence type="ECO:0000313" key="7">
    <source>
        <dbReference type="EMBL" id="NMC63836.1"/>
    </source>
</evidence>
<dbReference type="EMBL" id="JAAZON010000538">
    <property type="protein sequence ID" value="NMC63836.1"/>
    <property type="molecule type" value="Genomic_DNA"/>
</dbReference>
<sequence length="325" mass="36338">GLIFYALLFARDFYAVIFGTVIGHLAVLIVSIMIELDFWKRRILLSTVQIKKVILYGLPFVPAFMVTWLFSSMDKLALRSFSSFEEIGFYTAANKIVAVLLIIQGGFSMFWIPVAYETYENKPDDTSLYSKASKVLAGFMFAVSLILIGFKDIIILILDKAYLPAASIMPFLIFNPIMYTVSETTVGGINFKKKTHWHLWISIMAALVNFIGNTALVPVYGARGAALATGLSYVVFFYARTLISRKLFPVDYGLTRYSIGTLVLIAVALINTFSDSAYLEAGSSILGLIIITLLYKPELKYVFSLSRRTIGKIVARRKAKPDNKQ</sequence>
<accession>A0A7X9FTX7</accession>
<comment type="subcellular location">
    <subcellularLocation>
        <location evidence="1">Cell membrane</location>
        <topology evidence="1">Multi-pass membrane protein</topology>
    </subcellularLocation>
</comment>
<keyword evidence="4 6" id="KW-1133">Transmembrane helix</keyword>
<feature type="transmembrane region" description="Helical" evidence="6">
    <location>
        <begin position="225"/>
        <end position="242"/>
    </location>
</feature>
<feature type="transmembrane region" description="Helical" evidence="6">
    <location>
        <begin position="199"/>
        <end position="219"/>
    </location>
</feature>
<name>A0A7X9FTX7_9DELT</name>
<feature type="non-terminal residue" evidence="7">
    <location>
        <position position="1"/>
    </location>
</feature>
<feature type="transmembrane region" description="Helical" evidence="6">
    <location>
        <begin position="13"/>
        <end position="32"/>
    </location>
</feature>
<keyword evidence="3 6" id="KW-0812">Transmembrane</keyword>
<evidence type="ECO:0000256" key="1">
    <source>
        <dbReference type="ARBA" id="ARBA00004651"/>
    </source>
</evidence>
<dbReference type="AlphaFoldDB" id="A0A7X9FTX7"/>
<dbReference type="InterPro" id="IPR050833">
    <property type="entry name" value="Poly_Biosynth_Transport"/>
</dbReference>
<feature type="transmembrane region" description="Helical" evidence="6">
    <location>
        <begin position="161"/>
        <end position="179"/>
    </location>
</feature>
<organism evidence="7 8">
    <name type="scientific">SAR324 cluster bacterium</name>
    <dbReference type="NCBI Taxonomy" id="2024889"/>
    <lineage>
        <taxon>Bacteria</taxon>
        <taxon>Deltaproteobacteria</taxon>
        <taxon>SAR324 cluster</taxon>
    </lineage>
</organism>
<dbReference type="PANTHER" id="PTHR30250:SF11">
    <property type="entry name" value="O-ANTIGEN TRANSPORTER-RELATED"/>
    <property type="match status" value="1"/>
</dbReference>
<evidence type="ECO:0000256" key="3">
    <source>
        <dbReference type="ARBA" id="ARBA00022692"/>
    </source>
</evidence>